<keyword evidence="8" id="KW-0238">DNA-binding</keyword>
<evidence type="ECO:0000256" key="2">
    <source>
        <dbReference type="ARBA" id="ARBA00006991"/>
    </source>
</evidence>
<dbReference type="InterPro" id="IPR036236">
    <property type="entry name" value="Znf_C2H2_sf"/>
</dbReference>
<dbReference type="EMBL" id="NIVC01000266">
    <property type="protein sequence ID" value="PAA86758.1"/>
    <property type="molecule type" value="Genomic_DNA"/>
</dbReference>
<reference evidence="14 15" key="1">
    <citation type="submission" date="2017-06" db="EMBL/GenBank/DDBJ databases">
        <title>A platform for efficient transgenesis in Macrostomum lignano, a flatworm model organism for stem cell research.</title>
        <authorList>
            <person name="Berezikov E."/>
        </authorList>
    </citation>
    <scope>NUCLEOTIDE SEQUENCE [LARGE SCALE GENOMIC DNA]</scope>
    <source>
        <strain evidence="14">DV1</strain>
        <tissue evidence="14">Whole organism</tissue>
    </source>
</reference>
<keyword evidence="6" id="KW-0862">Zinc</keyword>
<dbReference type="PANTHER" id="PTHR24388:SF96">
    <property type="entry name" value="GENE, 32687-RELATED"/>
    <property type="match status" value="1"/>
</dbReference>
<feature type="domain" description="C2H2-type" evidence="12">
    <location>
        <begin position="80"/>
        <end position="104"/>
    </location>
</feature>
<dbReference type="GO" id="GO:0008270">
    <property type="term" value="F:zinc ion binding"/>
    <property type="evidence" value="ECO:0007669"/>
    <property type="project" value="UniProtKB-KW"/>
</dbReference>
<keyword evidence="9" id="KW-0804">Transcription</keyword>
<dbReference type="PROSITE" id="PS00028">
    <property type="entry name" value="ZINC_FINGER_C2H2_1"/>
    <property type="match status" value="6"/>
</dbReference>
<evidence type="ECO:0000313" key="14">
    <source>
        <dbReference type="EMBL" id="PAA86758.1"/>
    </source>
</evidence>
<dbReference type="Gene3D" id="3.30.160.60">
    <property type="entry name" value="Classic Zinc Finger"/>
    <property type="match status" value="2"/>
</dbReference>
<evidence type="ECO:0000256" key="7">
    <source>
        <dbReference type="ARBA" id="ARBA00023015"/>
    </source>
</evidence>
<evidence type="ECO:0000256" key="4">
    <source>
        <dbReference type="ARBA" id="ARBA00022737"/>
    </source>
</evidence>
<comment type="caution">
    <text evidence="14">The sequence shown here is derived from an EMBL/GenBank/DDBJ whole genome shotgun (WGS) entry which is preliminary data.</text>
</comment>
<proteinExistence type="inferred from homology"/>
<dbReference type="PANTHER" id="PTHR24388">
    <property type="entry name" value="ZINC FINGER PROTEIN"/>
    <property type="match status" value="1"/>
</dbReference>
<dbReference type="Pfam" id="PF00096">
    <property type="entry name" value="zf-C2H2"/>
    <property type="match status" value="1"/>
</dbReference>
<gene>
    <name evidence="14" type="ORF">BOX15_Mlig001850g6</name>
    <name evidence="13" type="ORF">BOX15_Mlig010782g2</name>
</gene>
<keyword evidence="5 11" id="KW-0863">Zinc-finger</keyword>
<protein>
    <recommendedName>
        <fullName evidence="12">C2H2-type domain-containing protein</fullName>
    </recommendedName>
</protein>
<dbReference type="AlphaFoldDB" id="A0A267GL71"/>
<dbReference type="PROSITE" id="PS50157">
    <property type="entry name" value="ZINC_FINGER_C2H2_2"/>
    <property type="match status" value="3"/>
</dbReference>
<keyword evidence="10" id="KW-0539">Nucleus</keyword>
<sequence>AVIGGSSSAAPVHLDTLHCCPELLGEYGSQLLWPGLPQAEQDAALTQPQPLAPALIRLRSAVAAAASPADTAGADHEPSICCPQCGRSFRHRYNLQKHHRLRHTRAGLDRPFECLACGKLFKTRQHLRKHAAALHEATLPGSSDPSANSVAMATKRMPPATDGRLWECRVCLRRFRLERQLRQHQLQHTDRRPHRCHRCLTGFATPAGLAQHAGSTARCLAPTKQTGVRCFVCKRAMFGLSALRRHLISAHCSVVAGACLACQLDFPSVEELQQHMLASHTSSITLSSGPDSVRLQRCRLCPPPAAAFHSDLAPLLRHLASEVHCAAACWRCCLCQRTFADHLAVRRHVAGHLVGQRIHLCPAGCSRLFATRSAARRHLASGRCQLEPDAAPLEQEENEPELCQLCPLDVAQTVVVRTQQLPQ</sequence>
<dbReference type="Proteomes" id="UP000215902">
    <property type="component" value="Unassembled WGS sequence"/>
</dbReference>
<evidence type="ECO:0000256" key="8">
    <source>
        <dbReference type="ARBA" id="ARBA00023125"/>
    </source>
</evidence>
<comment type="subcellular location">
    <subcellularLocation>
        <location evidence="1">Nucleus</location>
    </subcellularLocation>
</comment>
<keyword evidence="4" id="KW-0677">Repeat</keyword>
<keyword evidence="3" id="KW-0479">Metal-binding</keyword>
<evidence type="ECO:0000256" key="3">
    <source>
        <dbReference type="ARBA" id="ARBA00022723"/>
    </source>
</evidence>
<evidence type="ECO:0000256" key="10">
    <source>
        <dbReference type="ARBA" id="ARBA00023242"/>
    </source>
</evidence>
<dbReference type="InterPro" id="IPR050527">
    <property type="entry name" value="Snail/Krueppel_Znf"/>
</dbReference>
<dbReference type="EMBL" id="NIVC01000536">
    <property type="protein sequence ID" value="PAA81364.1"/>
    <property type="molecule type" value="Genomic_DNA"/>
</dbReference>
<feature type="domain" description="C2H2-type" evidence="12">
    <location>
        <begin position="166"/>
        <end position="193"/>
    </location>
</feature>
<dbReference type="GO" id="GO:0000981">
    <property type="term" value="F:DNA-binding transcription factor activity, RNA polymerase II-specific"/>
    <property type="evidence" value="ECO:0007669"/>
    <property type="project" value="TreeGrafter"/>
</dbReference>
<dbReference type="STRING" id="282301.A0A267GL71"/>
<name>A0A267GL71_9PLAT</name>
<evidence type="ECO:0000256" key="6">
    <source>
        <dbReference type="ARBA" id="ARBA00022833"/>
    </source>
</evidence>
<evidence type="ECO:0000313" key="15">
    <source>
        <dbReference type="Proteomes" id="UP000215902"/>
    </source>
</evidence>
<evidence type="ECO:0000256" key="9">
    <source>
        <dbReference type="ARBA" id="ARBA00023163"/>
    </source>
</evidence>
<accession>A0A267GL71</accession>
<dbReference type="OrthoDB" id="6077919at2759"/>
<dbReference type="InterPro" id="IPR013087">
    <property type="entry name" value="Znf_C2H2_type"/>
</dbReference>
<evidence type="ECO:0000313" key="13">
    <source>
        <dbReference type="EMBL" id="PAA81364.1"/>
    </source>
</evidence>
<evidence type="ECO:0000256" key="5">
    <source>
        <dbReference type="ARBA" id="ARBA00022771"/>
    </source>
</evidence>
<keyword evidence="15" id="KW-1185">Reference proteome</keyword>
<evidence type="ECO:0000256" key="11">
    <source>
        <dbReference type="PROSITE-ProRule" id="PRU00042"/>
    </source>
</evidence>
<comment type="similarity">
    <text evidence="2">Belongs to the krueppel C2H2-type zinc-finger protein family.</text>
</comment>
<dbReference type="GO" id="GO:0000978">
    <property type="term" value="F:RNA polymerase II cis-regulatory region sequence-specific DNA binding"/>
    <property type="evidence" value="ECO:0007669"/>
    <property type="project" value="TreeGrafter"/>
</dbReference>
<dbReference type="SUPFAM" id="SSF57667">
    <property type="entry name" value="beta-beta-alpha zinc fingers"/>
    <property type="match status" value="2"/>
</dbReference>
<feature type="non-terminal residue" evidence="14">
    <location>
        <position position="1"/>
    </location>
</feature>
<dbReference type="GO" id="GO:0005634">
    <property type="term" value="C:nucleus"/>
    <property type="evidence" value="ECO:0007669"/>
    <property type="project" value="UniProtKB-SubCell"/>
</dbReference>
<evidence type="ECO:0000256" key="1">
    <source>
        <dbReference type="ARBA" id="ARBA00004123"/>
    </source>
</evidence>
<dbReference type="SMART" id="SM00355">
    <property type="entry name" value="ZnF_C2H2"/>
    <property type="match status" value="7"/>
</dbReference>
<keyword evidence="7" id="KW-0805">Transcription regulation</keyword>
<organism evidence="14 15">
    <name type="scientific">Macrostomum lignano</name>
    <dbReference type="NCBI Taxonomy" id="282301"/>
    <lineage>
        <taxon>Eukaryota</taxon>
        <taxon>Metazoa</taxon>
        <taxon>Spiralia</taxon>
        <taxon>Lophotrochozoa</taxon>
        <taxon>Platyhelminthes</taxon>
        <taxon>Rhabditophora</taxon>
        <taxon>Macrostomorpha</taxon>
        <taxon>Macrostomida</taxon>
        <taxon>Macrostomidae</taxon>
        <taxon>Macrostomum</taxon>
    </lineage>
</organism>
<evidence type="ECO:0000259" key="12">
    <source>
        <dbReference type="PROSITE" id="PS50157"/>
    </source>
</evidence>
<feature type="domain" description="C2H2-type" evidence="12">
    <location>
        <begin position="112"/>
        <end position="140"/>
    </location>
</feature>